<evidence type="ECO:0000256" key="2">
    <source>
        <dbReference type="PIRSR" id="PIRSR005962-1"/>
    </source>
</evidence>
<dbReference type="Gene3D" id="3.40.630.10">
    <property type="entry name" value="Zn peptidases"/>
    <property type="match status" value="1"/>
</dbReference>
<keyword evidence="2" id="KW-0464">Manganese</keyword>
<protein>
    <submittedName>
        <fullName evidence="4">Peptidase M20</fullName>
    </submittedName>
</protein>
<dbReference type="PIRSF" id="PIRSF005962">
    <property type="entry name" value="Pept_M20D_amidohydro"/>
    <property type="match status" value="1"/>
</dbReference>
<evidence type="ECO:0000256" key="1">
    <source>
        <dbReference type="ARBA" id="ARBA00022801"/>
    </source>
</evidence>
<name>A0AAC9XKH8_9SPIR</name>
<keyword evidence="1" id="KW-0378">Hydrolase</keyword>
<comment type="cofactor">
    <cofactor evidence="2">
        <name>Mn(2+)</name>
        <dbReference type="ChEBI" id="CHEBI:29035"/>
    </cofactor>
    <text evidence="2">The Mn(2+) ion enhances activity.</text>
</comment>
<accession>A0AAC9XKH8</accession>
<dbReference type="InterPro" id="IPR036264">
    <property type="entry name" value="Bact_exopeptidase_dim_dom"/>
</dbReference>
<dbReference type="FunFam" id="3.30.70.360:FF:000001">
    <property type="entry name" value="N-acetyldiaminopimelate deacetylase"/>
    <property type="match status" value="1"/>
</dbReference>
<feature type="binding site" evidence="2">
    <location>
        <position position="369"/>
    </location>
    <ligand>
        <name>Mn(2+)</name>
        <dbReference type="ChEBI" id="CHEBI:29035"/>
        <label>2</label>
    </ligand>
</feature>
<feature type="binding site" evidence="2">
    <location>
        <position position="105"/>
    </location>
    <ligand>
        <name>Mn(2+)</name>
        <dbReference type="ChEBI" id="CHEBI:29035"/>
        <label>2</label>
    </ligand>
</feature>
<dbReference type="CDD" id="cd03886">
    <property type="entry name" value="M20_Acy1"/>
    <property type="match status" value="1"/>
</dbReference>
<organism evidence="4 5">
    <name type="scientific">Brachyspira hampsonii</name>
    <dbReference type="NCBI Taxonomy" id="1287055"/>
    <lineage>
        <taxon>Bacteria</taxon>
        <taxon>Pseudomonadati</taxon>
        <taxon>Spirochaetota</taxon>
        <taxon>Spirochaetia</taxon>
        <taxon>Brachyspirales</taxon>
        <taxon>Brachyspiraceae</taxon>
        <taxon>Brachyspira</taxon>
    </lineage>
</organism>
<dbReference type="AlphaFoldDB" id="A0AAC9XKH8"/>
<feature type="domain" description="Peptidase M20 dimerisation" evidence="3">
    <location>
        <begin position="193"/>
        <end position="287"/>
    </location>
</feature>
<reference evidence="4 5" key="1">
    <citation type="submission" date="2017-02" db="EMBL/GenBank/DDBJ databases">
        <title>Complete genome sequence of Brachyspira hampsonii genomovar I strain NSH-16 (ATCC BAA-2463).</title>
        <authorList>
            <person name="Mirajkar N.S."/>
            <person name="Gebhart C.J."/>
        </authorList>
    </citation>
    <scope>NUCLEOTIDE SEQUENCE [LARGE SCALE GENOMIC DNA]</scope>
    <source>
        <strain evidence="4 5">NSH-16</strain>
    </source>
</reference>
<dbReference type="Gene3D" id="3.30.70.360">
    <property type="match status" value="1"/>
</dbReference>
<dbReference type="InterPro" id="IPR017439">
    <property type="entry name" value="Amidohydrolase"/>
</dbReference>
<feature type="binding site" evidence="2">
    <location>
        <position position="170"/>
    </location>
    <ligand>
        <name>Mn(2+)</name>
        <dbReference type="ChEBI" id="CHEBI:29035"/>
        <label>2</label>
    </ligand>
</feature>
<dbReference type="Proteomes" id="UP000264880">
    <property type="component" value="Chromosome"/>
</dbReference>
<dbReference type="Pfam" id="PF07687">
    <property type="entry name" value="M20_dimer"/>
    <property type="match status" value="1"/>
</dbReference>
<evidence type="ECO:0000313" key="5">
    <source>
        <dbReference type="Proteomes" id="UP000264880"/>
    </source>
</evidence>
<dbReference type="Pfam" id="PF01546">
    <property type="entry name" value="Peptidase_M20"/>
    <property type="match status" value="1"/>
</dbReference>
<keyword evidence="5" id="KW-1185">Reference proteome</keyword>
<dbReference type="GO" id="GO:0046872">
    <property type="term" value="F:metal ion binding"/>
    <property type="evidence" value="ECO:0007669"/>
    <property type="project" value="UniProtKB-KW"/>
</dbReference>
<evidence type="ECO:0000313" key="4">
    <source>
        <dbReference type="EMBL" id="ASJ20849.1"/>
    </source>
</evidence>
<keyword evidence="2" id="KW-0479">Metal-binding</keyword>
<dbReference type="KEGG" id="bhp:BHAMNSH16_03985"/>
<feature type="binding site" evidence="2">
    <location>
        <position position="146"/>
    </location>
    <ligand>
        <name>Mn(2+)</name>
        <dbReference type="ChEBI" id="CHEBI:29035"/>
        <label>2</label>
    </ligand>
</feature>
<dbReference type="PANTHER" id="PTHR11014:SF63">
    <property type="entry name" value="METALLOPEPTIDASE, PUTATIVE (AFU_ORTHOLOGUE AFUA_6G09600)-RELATED"/>
    <property type="match status" value="1"/>
</dbReference>
<dbReference type="SUPFAM" id="SSF55031">
    <property type="entry name" value="Bacterial exopeptidase dimerisation domain"/>
    <property type="match status" value="1"/>
</dbReference>
<dbReference type="RefSeq" id="WP_008732189.1">
    <property type="nucleotide sequence ID" value="NZ_CP019914.1"/>
</dbReference>
<evidence type="ECO:0000259" key="3">
    <source>
        <dbReference type="Pfam" id="PF07687"/>
    </source>
</evidence>
<feature type="binding site" evidence="2">
    <location>
        <position position="107"/>
    </location>
    <ligand>
        <name>Mn(2+)</name>
        <dbReference type="ChEBI" id="CHEBI:29035"/>
        <label>2</label>
    </ligand>
</feature>
<dbReference type="GO" id="GO:0019877">
    <property type="term" value="P:diaminopimelate biosynthetic process"/>
    <property type="evidence" value="ECO:0007669"/>
    <property type="project" value="UniProtKB-ARBA"/>
</dbReference>
<dbReference type="EMBL" id="CP019914">
    <property type="protein sequence ID" value="ASJ20849.1"/>
    <property type="molecule type" value="Genomic_DNA"/>
</dbReference>
<dbReference type="NCBIfam" id="TIGR01891">
    <property type="entry name" value="amidohydrolases"/>
    <property type="match status" value="1"/>
</dbReference>
<dbReference type="InterPro" id="IPR002933">
    <property type="entry name" value="Peptidase_M20"/>
</dbReference>
<dbReference type="PANTHER" id="PTHR11014">
    <property type="entry name" value="PEPTIDASE M20 FAMILY MEMBER"/>
    <property type="match status" value="1"/>
</dbReference>
<sequence length="408" mass="45153">MEELDLIKNKIKSIKKELISIRRDIHSNPELSNEEFRTMELISKYLTSHNIRHRTKSAGTGIIADIDGIDKNFTVAFRADIDALPIEDLKHCDYSSKNKGICHACGHDVHTTVNMGIANIFSNSADNKEKIIPPCNVRLIFQPAEETTGGALRMIKDNALENVNVIYGLHVSSNADIGYIQVNDNIVNASCLDFIIKVYGKSSHGANPSGGVDAIVIASKIINDLQTVISRNIAAEDSAVVTVGTINGGTATNIICDYVEMTGTIRALKESIIDRVKSRIKKIIKFAANSFDGDAEFIETVYFASLVNWKDASDIIRDNASKLLGENKVLELSPSLGSEDFSFFIQNKPGAFFYIGARNEKKGIVYKAHNGLFDVDENCIEIGLMLQIMNLYESYSKKDLFYIGKERN</sequence>
<dbReference type="GO" id="GO:0050118">
    <property type="term" value="F:N-acetyldiaminopimelate deacetylase activity"/>
    <property type="evidence" value="ECO:0007669"/>
    <property type="project" value="UniProtKB-ARBA"/>
</dbReference>
<proteinExistence type="predicted"/>
<gene>
    <name evidence="4" type="ORF">BHAMNSH16_03985</name>
</gene>
<dbReference type="SUPFAM" id="SSF53187">
    <property type="entry name" value="Zn-dependent exopeptidases"/>
    <property type="match status" value="1"/>
</dbReference>
<dbReference type="InterPro" id="IPR011650">
    <property type="entry name" value="Peptidase_M20_dimer"/>
</dbReference>